<feature type="domain" description="Glucodextranase N-terminal" evidence="5">
    <location>
        <begin position="3"/>
        <end position="250"/>
    </location>
</feature>
<dbReference type="PANTHER" id="PTHR31616:SF0">
    <property type="entry name" value="GLUCAN 1,4-ALPHA-GLUCOSIDASE"/>
    <property type="match status" value="1"/>
</dbReference>
<keyword evidence="7" id="KW-1185">Reference proteome</keyword>
<feature type="domain" description="GH15-like" evidence="4">
    <location>
        <begin position="269"/>
        <end position="644"/>
    </location>
</feature>
<accession>A0A399FAE2</accession>
<dbReference type="GO" id="GO:0030246">
    <property type="term" value="F:carbohydrate binding"/>
    <property type="evidence" value="ECO:0007669"/>
    <property type="project" value="InterPro"/>
</dbReference>
<dbReference type="Pfam" id="PF09137">
    <property type="entry name" value="Glucodextran_N"/>
    <property type="match status" value="1"/>
</dbReference>
<dbReference type="OrthoDB" id="3902805at2"/>
<dbReference type="EC" id="3.2.1.3" evidence="6"/>
<dbReference type="Pfam" id="PF00723">
    <property type="entry name" value="Glyco_hydro_15"/>
    <property type="match status" value="1"/>
</dbReference>
<evidence type="ECO:0000313" key="6">
    <source>
        <dbReference type="EMBL" id="RIH93083.1"/>
    </source>
</evidence>
<evidence type="ECO:0000256" key="1">
    <source>
        <dbReference type="ARBA" id="ARBA00006188"/>
    </source>
</evidence>
<reference evidence="6 7" key="1">
    <citation type="submission" date="2018-08" db="EMBL/GenBank/DDBJ databases">
        <title>Meiothermus granaticius genome AF-68 sequencing project.</title>
        <authorList>
            <person name="Da Costa M.S."/>
            <person name="Albuquerque L."/>
            <person name="Raposo P."/>
            <person name="Froufe H.J.C."/>
            <person name="Barroso C.S."/>
            <person name="Egas C."/>
        </authorList>
    </citation>
    <scope>NUCLEOTIDE SEQUENCE [LARGE SCALE GENOMIC DNA]</scope>
    <source>
        <strain evidence="6 7">AF-68</strain>
    </source>
</reference>
<dbReference type="SUPFAM" id="SSF48208">
    <property type="entry name" value="Six-hairpin glycosidases"/>
    <property type="match status" value="1"/>
</dbReference>
<dbReference type="Proteomes" id="UP000266178">
    <property type="component" value="Unassembled WGS sequence"/>
</dbReference>
<dbReference type="Gene3D" id="2.70.98.10">
    <property type="match status" value="1"/>
</dbReference>
<gene>
    <name evidence="6" type="primary">cga</name>
    <name evidence="6" type="ORF">Mgrana_01042</name>
</gene>
<keyword evidence="3 6" id="KW-0326">Glycosidase</keyword>
<dbReference type="EMBL" id="QWLB01000010">
    <property type="protein sequence ID" value="RIH93083.1"/>
    <property type="molecule type" value="Genomic_DNA"/>
</dbReference>
<dbReference type="CDD" id="cd07430">
    <property type="entry name" value="GH15_N"/>
    <property type="match status" value="1"/>
</dbReference>
<dbReference type="PANTHER" id="PTHR31616">
    <property type="entry name" value="TREHALASE"/>
    <property type="match status" value="1"/>
</dbReference>
<dbReference type="InterPro" id="IPR012341">
    <property type="entry name" value="6hp_glycosidase-like_sf"/>
</dbReference>
<name>A0A399FAE2_9DEIN</name>
<sequence>MNAFGQPGISPTWASSDKDLVGTALGTSRVWFTLGHGILNEVFWPSTGEPQTRDLGFIVAREGAWYEVKRVRRYTLSTPAPEIPLPQVVHQGEGYTLELEFLADPARDVVLVRYRLEGEGFRLYPLLAPHLSSSGLSNTAWVEGPGVYAQQDGATLCLLAEPGFERASAGFVGFSDGWQDFQRNGAMTWGFTRAEGGNVALMGELRAPEGVLALGFSHTPAGAHTLARSSLAEGFSSLRARYLEGWRRWADQLQIEGESLELTRQARTSAMVLKVHEDTTYPGAVVASLSTPWGSIHDDPGGYHLVWPRDAVEAGLALLAAGQTTDARRMLSYLIATQQPDGSWPQNFYPDGRLYWRGIQLDEVALPVLMAARLAEAGALPERAEVRTMVRRALGFIAQNGPYSPQDRWEENAGVNPYTLGVQVAALVVGAAFLDEPDRSYACSLADDWNARIEEWTYVEGTPLDRQYGVQGHYVRLHPPGETSLRGRVLVQNRRGESVAVEELISLDFLYLVRLGLRSPHDPRIRDTLRLVEAMLRVETPSGPFYHRYNHDGYGEHHDGRPFDGVGVGRAWPLLSGERGHYALLAGEDPFPYLWAMAHTASLGGLLPEQVWDTAPIPERGLFPGRPTGSAMPLVWAHAEYLKLFLATQRGRPSEWLEAVAQRYPTPRPPEVLHWRGDAPYPAIPQGKTLLIEGAQPFTLRLGFDGWQGVQELKAAELGLGRYGVRLGPELWQNHRLLQFTRHFPGGWEGRDYAVERSENDGRP</sequence>
<keyword evidence="2 6" id="KW-0378">Hydrolase</keyword>
<evidence type="ECO:0000259" key="5">
    <source>
        <dbReference type="Pfam" id="PF09137"/>
    </source>
</evidence>
<evidence type="ECO:0000256" key="3">
    <source>
        <dbReference type="ARBA" id="ARBA00023295"/>
    </source>
</evidence>
<evidence type="ECO:0000313" key="7">
    <source>
        <dbReference type="Proteomes" id="UP000266178"/>
    </source>
</evidence>
<dbReference type="InterPro" id="IPR011613">
    <property type="entry name" value="GH15-like"/>
</dbReference>
<dbReference type="Gene3D" id="1.50.10.10">
    <property type="match status" value="1"/>
</dbReference>
<organism evidence="6 7">
    <name type="scientific">Meiothermus granaticius NBRC 107808</name>
    <dbReference type="NCBI Taxonomy" id="1227551"/>
    <lineage>
        <taxon>Bacteria</taxon>
        <taxon>Thermotogati</taxon>
        <taxon>Deinococcota</taxon>
        <taxon>Deinococci</taxon>
        <taxon>Thermales</taxon>
        <taxon>Thermaceae</taxon>
        <taxon>Meiothermus</taxon>
    </lineage>
</organism>
<dbReference type="GO" id="GO:0005975">
    <property type="term" value="P:carbohydrate metabolic process"/>
    <property type="evidence" value="ECO:0007669"/>
    <property type="project" value="InterPro"/>
</dbReference>
<dbReference type="SUPFAM" id="SSF74650">
    <property type="entry name" value="Galactose mutarotase-like"/>
    <property type="match status" value="1"/>
</dbReference>
<dbReference type="InterPro" id="IPR015220">
    <property type="entry name" value="Glucodextranase_N"/>
</dbReference>
<dbReference type="InterPro" id="IPR014718">
    <property type="entry name" value="GH-type_carb-bd"/>
</dbReference>
<dbReference type="InterPro" id="IPR008928">
    <property type="entry name" value="6-hairpin_glycosidase_sf"/>
</dbReference>
<dbReference type="GO" id="GO:0016757">
    <property type="term" value="F:glycosyltransferase activity"/>
    <property type="evidence" value="ECO:0007669"/>
    <property type="project" value="UniProtKB-ARBA"/>
</dbReference>
<dbReference type="AlphaFoldDB" id="A0A399FAE2"/>
<protein>
    <submittedName>
        <fullName evidence="6">Glucoamylase</fullName>
        <ecNumber evidence="6">3.2.1.3</ecNumber>
    </submittedName>
</protein>
<comment type="caution">
    <text evidence="6">The sequence shown here is derived from an EMBL/GenBank/DDBJ whole genome shotgun (WGS) entry which is preliminary data.</text>
</comment>
<dbReference type="PROSITE" id="PS00820">
    <property type="entry name" value="GLUCOAMYLASE"/>
    <property type="match status" value="1"/>
</dbReference>
<dbReference type="RefSeq" id="WP_119356547.1">
    <property type="nucleotide sequence ID" value="NZ_BJXM01000006.1"/>
</dbReference>
<dbReference type="InterPro" id="IPR011013">
    <property type="entry name" value="Gal_mutarotase_sf_dom"/>
</dbReference>
<evidence type="ECO:0000259" key="4">
    <source>
        <dbReference type="Pfam" id="PF00723"/>
    </source>
</evidence>
<dbReference type="GO" id="GO:0004339">
    <property type="term" value="F:glucan 1,4-alpha-glucosidase activity"/>
    <property type="evidence" value="ECO:0007669"/>
    <property type="project" value="UniProtKB-EC"/>
</dbReference>
<proteinExistence type="inferred from homology"/>
<comment type="similarity">
    <text evidence="1">Belongs to the glycosyl hydrolase 15 family.</text>
</comment>
<evidence type="ECO:0000256" key="2">
    <source>
        <dbReference type="ARBA" id="ARBA00022801"/>
    </source>
</evidence>
<dbReference type="InterPro" id="IPR046966">
    <property type="entry name" value="Glucoamylase_active_site"/>
</dbReference>